<evidence type="ECO:0000313" key="2">
    <source>
        <dbReference type="Proteomes" id="UP000002038"/>
    </source>
</evidence>
<protein>
    <submittedName>
        <fullName evidence="1">Uncharacterized protein</fullName>
    </submittedName>
</protein>
<dbReference type="Proteomes" id="UP000002038">
    <property type="component" value="Unassembled WGS sequence"/>
</dbReference>
<sequence>MLYHLYDCYYYAASLIKAPYTLPIHPCYIRLVPYLSSFSPQASPPNPSIIYPLCSPDPCASQLYSSTTNHPSIRDKPLALPFSFCFLLLIQSPLPTTPVHACTCMYEHLPRRTNSFWT</sequence>
<dbReference type="VEuPathDB" id="FungiDB:BDBG_17402"/>
<name>A0A179UU63_BLAGS</name>
<gene>
    <name evidence="1" type="ORF">BDBG_17402</name>
</gene>
<organism evidence="1 2">
    <name type="scientific">Blastomyces gilchristii (strain SLH14081)</name>
    <name type="common">Blastomyces dermatitidis</name>
    <dbReference type="NCBI Taxonomy" id="559298"/>
    <lineage>
        <taxon>Eukaryota</taxon>
        <taxon>Fungi</taxon>
        <taxon>Dikarya</taxon>
        <taxon>Ascomycota</taxon>
        <taxon>Pezizomycotina</taxon>
        <taxon>Eurotiomycetes</taxon>
        <taxon>Eurotiomycetidae</taxon>
        <taxon>Onygenales</taxon>
        <taxon>Ajellomycetaceae</taxon>
        <taxon>Blastomyces</taxon>
    </lineage>
</organism>
<proteinExistence type="predicted"/>
<reference evidence="2" key="1">
    <citation type="journal article" date="2015" name="PLoS Genet.">
        <title>The dynamic genome and transcriptome of the human fungal pathogen Blastomyces and close relative Emmonsia.</title>
        <authorList>
            <person name="Munoz J.F."/>
            <person name="Gauthier G.M."/>
            <person name="Desjardins C.A."/>
            <person name="Gallo J.E."/>
            <person name="Holder J."/>
            <person name="Sullivan T.D."/>
            <person name="Marty A.J."/>
            <person name="Carmen J.C."/>
            <person name="Chen Z."/>
            <person name="Ding L."/>
            <person name="Gujja S."/>
            <person name="Magrini V."/>
            <person name="Misas E."/>
            <person name="Mitreva M."/>
            <person name="Priest M."/>
            <person name="Saif S."/>
            <person name="Whiston E.A."/>
            <person name="Young S."/>
            <person name="Zeng Q."/>
            <person name="Goldman W.E."/>
            <person name="Mardis E.R."/>
            <person name="Taylor J.W."/>
            <person name="McEwen J.G."/>
            <person name="Clay O.K."/>
            <person name="Klein B.S."/>
            <person name="Cuomo C.A."/>
        </authorList>
    </citation>
    <scope>NUCLEOTIDE SEQUENCE [LARGE SCALE GENOMIC DNA]</scope>
    <source>
        <strain evidence="2">SLH14081</strain>
    </source>
</reference>
<dbReference type="AlphaFoldDB" id="A0A179UU63"/>
<accession>A0A179UU63</accession>
<evidence type="ECO:0000313" key="1">
    <source>
        <dbReference type="EMBL" id="OAT10698.1"/>
    </source>
</evidence>
<dbReference type="KEGG" id="bgh:BDBG_17402"/>
<keyword evidence="2" id="KW-1185">Reference proteome</keyword>
<dbReference type="EMBL" id="GG657461">
    <property type="protein sequence ID" value="OAT10698.1"/>
    <property type="molecule type" value="Genomic_DNA"/>
</dbReference>
<dbReference type="RefSeq" id="XP_031579466.1">
    <property type="nucleotide sequence ID" value="XM_031725132.1"/>
</dbReference>
<dbReference type="GeneID" id="42529120"/>